<sequence>MGTEAAASIDAESAQRFAAGVRGRVLQQGDPGYDEARLVRNGLIDRHPALIVQCAGTADVVDAVDFARERGMVVSIRGGAHNVAGNAVNDGGIVIDLSAMRAVHVDPERKTARVQGGATWADVDGETQLWGLAAPGGQVSSTGVAGLTLHGGLGSLHRKYGLALDSLRSVEIVTADGRVRTASESVNPELFWAVRGAGSNFGVVTSFEFVLHPVGPEIYQAAPIFSLDDAPAVLRKYRDFCASAPDEMGPQAMFWSVPAVDDFPAELHGVPILVVLVVYSGDPDDGERLLQPVLEWGTPILDLSGRAPYTLAQSSFDAFFPFGGYYYWKSLLVGEPSDDLLDAIIDVAADRPSPEAIVNFWQLGGAIDRVAPDATAFAQRDARYLLSLDTSWFDPDASERCIDWTRRTWAAMQQRFATDRPYLNFVGFGEEKEALVRASYGANYERLVAAKTTYDPGNLFRMNNNIAPQGG</sequence>
<dbReference type="InterPro" id="IPR016167">
    <property type="entry name" value="FAD-bd_PCMH_sub1"/>
</dbReference>
<comment type="caution">
    <text evidence="7">The sequence shown here is derived from an EMBL/GenBank/DDBJ whole genome shotgun (WGS) entry which is preliminary data.</text>
</comment>
<accession>A0ABP4Y6E7</accession>
<dbReference type="Pfam" id="PF01565">
    <property type="entry name" value="FAD_binding_4"/>
    <property type="match status" value="1"/>
</dbReference>
<organism evidence="7 8">
    <name type="scientific">Agromyces neolithicus</name>
    <dbReference type="NCBI Taxonomy" id="269420"/>
    <lineage>
        <taxon>Bacteria</taxon>
        <taxon>Bacillati</taxon>
        <taxon>Actinomycetota</taxon>
        <taxon>Actinomycetes</taxon>
        <taxon>Micrococcales</taxon>
        <taxon>Microbacteriaceae</taxon>
        <taxon>Agromyces</taxon>
    </lineage>
</organism>
<evidence type="ECO:0000259" key="6">
    <source>
        <dbReference type="PROSITE" id="PS51387"/>
    </source>
</evidence>
<evidence type="ECO:0000313" key="7">
    <source>
        <dbReference type="EMBL" id="GAA1805340.1"/>
    </source>
</evidence>
<evidence type="ECO:0000313" key="8">
    <source>
        <dbReference type="Proteomes" id="UP001500002"/>
    </source>
</evidence>
<dbReference type="PROSITE" id="PS51387">
    <property type="entry name" value="FAD_PCMH"/>
    <property type="match status" value="1"/>
</dbReference>
<feature type="domain" description="FAD-binding PCMH-type" evidence="6">
    <location>
        <begin position="44"/>
        <end position="214"/>
    </location>
</feature>
<dbReference type="SUPFAM" id="SSF56176">
    <property type="entry name" value="FAD-binding/transporter-associated domain-like"/>
    <property type="match status" value="1"/>
</dbReference>
<reference evidence="8" key="1">
    <citation type="journal article" date="2019" name="Int. J. Syst. Evol. Microbiol.">
        <title>The Global Catalogue of Microorganisms (GCM) 10K type strain sequencing project: providing services to taxonomists for standard genome sequencing and annotation.</title>
        <authorList>
            <consortium name="The Broad Institute Genomics Platform"/>
            <consortium name="The Broad Institute Genome Sequencing Center for Infectious Disease"/>
            <person name="Wu L."/>
            <person name="Ma J."/>
        </authorList>
    </citation>
    <scope>NUCLEOTIDE SEQUENCE [LARGE SCALE GENOMIC DNA]</scope>
    <source>
        <strain evidence="8">JCM 14322</strain>
    </source>
</reference>
<dbReference type="EMBL" id="BAAANJ010000004">
    <property type="protein sequence ID" value="GAA1805340.1"/>
    <property type="molecule type" value="Genomic_DNA"/>
</dbReference>
<dbReference type="Gene3D" id="3.30.43.10">
    <property type="entry name" value="Uridine Diphospho-n-acetylenolpyruvylglucosamine Reductase, domain 2"/>
    <property type="match status" value="1"/>
</dbReference>
<dbReference type="Gene3D" id="3.40.462.20">
    <property type="match status" value="1"/>
</dbReference>
<dbReference type="Gene3D" id="3.30.465.10">
    <property type="match status" value="1"/>
</dbReference>
<keyword evidence="5" id="KW-0560">Oxidoreductase</keyword>
<dbReference type="PANTHER" id="PTHR42973:SF39">
    <property type="entry name" value="FAD-BINDING PCMH-TYPE DOMAIN-CONTAINING PROTEIN"/>
    <property type="match status" value="1"/>
</dbReference>
<proteinExistence type="inferred from homology"/>
<evidence type="ECO:0000256" key="4">
    <source>
        <dbReference type="ARBA" id="ARBA00022827"/>
    </source>
</evidence>
<dbReference type="InterPro" id="IPR006094">
    <property type="entry name" value="Oxid_FAD_bind_N"/>
</dbReference>
<comment type="cofactor">
    <cofactor evidence="1">
        <name>FAD</name>
        <dbReference type="ChEBI" id="CHEBI:57692"/>
    </cofactor>
</comment>
<dbReference type="RefSeq" id="WP_344294414.1">
    <property type="nucleotide sequence ID" value="NZ_BAAANJ010000004.1"/>
</dbReference>
<evidence type="ECO:0000256" key="1">
    <source>
        <dbReference type="ARBA" id="ARBA00001974"/>
    </source>
</evidence>
<evidence type="ECO:0000256" key="2">
    <source>
        <dbReference type="ARBA" id="ARBA00005466"/>
    </source>
</evidence>
<dbReference type="InterPro" id="IPR016166">
    <property type="entry name" value="FAD-bd_PCMH"/>
</dbReference>
<dbReference type="InterPro" id="IPR036318">
    <property type="entry name" value="FAD-bd_PCMH-like_sf"/>
</dbReference>
<evidence type="ECO:0000256" key="3">
    <source>
        <dbReference type="ARBA" id="ARBA00022630"/>
    </source>
</evidence>
<dbReference type="PANTHER" id="PTHR42973">
    <property type="entry name" value="BINDING OXIDOREDUCTASE, PUTATIVE (AFU_ORTHOLOGUE AFUA_1G17690)-RELATED"/>
    <property type="match status" value="1"/>
</dbReference>
<evidence type="ECO:0000256" key="5">
    <source>
        <dbReference type="ARBA" id="ARBA00023002"/>
    </source>
</evidence>
<comment type="similarity">
    <text evidence="2">Belongs to the oxygen-dependent FAD-linked oxidoreductase family.</text>
</comment>
<dbReference type="InterPro" id="IPR016169">
    <property type="entry name" value="FAD-bd_PCMH_sub2"/>
</dbReference>
<keyword evidence="3" id="KW-0285">Flavoprotein</keyword>
<keyword evidence="4" id="KW-0274">FAD</keyword>
<gene>
    <name evidence="7" type="ORF">GCM10009749_11810</name>
</gene>
<protein>
    <submittedName>
        <fullName evidence="7">FAD-binding oxidoreductase</fullName>
    </submittedName>
</protein>
<name>A0ABP4Y6E7_9MICO</name>
<dbReference type="Pfam" id="PF08031">
    <property type="entry name" value="BBE"/>
    <property type="match status" value="1"/>
</dbReference>
<dbReference type="Proteomes" id="UP001500002">
    <property type="component" value="Unassembled WGS sequence"/>
</dbReference>
<keyword evidence="8" id="KW-1185">Reference proteome</keyword>
<dbReference type="InterPro" id="IPR012951">
    <property type="entry name" value="BBE"/>
</dbReference>
<dbReference type="InterPro" id="IPR050416">
    <property type="entry name" value="FAD-linked_Oxidoreductase"/>
</dbReference>